<comment type="similarity">
    <text evidence="1">Belongs to the ABC transporter superfamily.</text>
</comment>
<feature type="domain" description="ABC transporter" evidence="7">
    <location>
        <begin position="26"/>
        <end position="260"/>
    </location>
</feature>
<evidence type="ECO:0000256" key="6">
    <source>
        <dbReference type="ARBA" id="ARBA00022840"/>
    </source>
</evidence>
<dbReference type="EMBL" id="JACOFT010000001">
    <property type="protein sequence ID" value="MBC3810425.1"/>
    <property type="molecule type" value="Genomic_DNA"/>
</dbReference>
<keyword evidence="5" id="KW-0547">Nucleotide-binding</keyword>
<dbReference type="SMART" id="SM00382">
    <property type="entry name" value="AAA"/>
    <property type="match status" value="1"/>
</dbReference>
<evidence type="ECO:0000256" key="3">
    <source>
        <dbReference type="ARBA" id="ARBA00022458"/>
    </source>
</evidence>
<dbReference type="InterPro" id="IPR003593">
    <property type="entry name" value="AAA+_ATPase"/>
</dbReference>
<keyword evidence="4" id="KW-1003">Cell membrane</keyword>
<evidence type="ECO:0000256" key="4">
    <source>
        <dbReference type="ARBA" id="ARBA00022475"/>
    </source>
</evidence>
<name>A0ABR6XBX4_9BURK</name>
<dbReference type="Pfam" id="PF00005">
    <property type="entry name" value="ABC_tran"/>
    <property type="match status" value="1"/>
</dbReference>
<dbReference type="PROSITE" id="PS50893">
    <property type="entry name" value="ABC_TRANSPORTER_2"/>
    <property type="match status" value="1"/>
</dbReference>
<dbReference type="InterPro" id="IPR003439">
    <property type="entry name" value="ABC_transporter-like_ATP-bd"/>
</dbReference>
<keyword evidence="9" id="KW-1185">Reference proteome</keyword>
<reference evidence="8 9" key="1">
    <citation type="submission" date="2020-08" db="EMBL/GenBank/DDBJ databases">
        <title>Novel species isolated from subtropical streams in China.</title>
        <authorList>
            <person name="Lu H."/>
        </authorList>
    </citation>
    <scope>NUCLEOTIDE SEQUENCE [LARGE SCALE GENOMIC DNA]</scope>
    <source>
        <strain evidence="8 9">CCTCC AB 2015119</strain>
    </source>
</reference>
<proteinExistence type="inferred from homology"/>
<evidence type="ECO:0000256" key="5">
    <source>
        <dbReference type="ARBA" id="ARBA00022741"/>
    </source>
</evidence>
<dbReference type="Proteomes" id="UP000637632">
    <property type="component" value="Unassembled WGS sequence"/>
</dbReference>
<dbReference type="PANTHER" id="PTHR42711">
    <property type="entry name" value="ABC TRANSPORTER ATP-BINDING PROTEIN"/>
    <property type="match status" value="1"/>
</dbReference>
<dbReference type="InterPro" id="IPR027417">
    <property type="entry name" value="P-loop_NTPase"/>
</dbReference>
<protein>
    <submittedName>
        <fullName evidence="8">ATP-binding cassette domain-containing protein</fullName>
    </submittedName>
</protein>
<sequence length="285" mass="30986">MIIVNDLHKTFVRQGKVSTKNITDIARLLGLMKKKNEVVNAVNGVSFTAQDGAITGLLGANGAGKTTTLRMVAALLNPDRGDITVDGIKVQAGISSTQSQMGVLSDARGLYPRLTARENIHYYGLLHGMSAEQAAQRTEQLSHWLEMGALLDRRTDGFSQGERMKTALARALVHDPKNIILDEPTNGLDVVATRALREFLRWLRSVEGGGKCIIFSTHIMQEVERLCDDVVIVAQGKNVARGTVAGLLQQAEENNFEDAFVKLAFLQTENVTTNVTTNVTMGARG</sequence>
<dbReference type="PANTHER" id="PTHR42711:SF5">
    <property type="entry name" value="ABC TRANSPORTER ATP-BINDING PROTEIN NATA"/>
    <property type="match status" value="1"/>
</dbReference>
<keyword evidence="6 8" id="KW-0067">ATP-binding</keyword>
<dbReference type="InterPro" id="IPR050763">
    <property type="entry name" value="ABC_transporter_ATP-binding"/>
</dbReference>
<evidence type="ECO:0000256" key="2">
    <source>
        <dbReference type="ARBA" id="ARBA00022448"/>
    </source>
</evidence>
<dbReference type="GO" id="GO:0005524">
    <property type="term" value="F:ATP binding"/>
    <property type="evidence" value="ECO:0007669"/>
    <property type="project" value="UniProtKB-KW"/>
</dbReference>
<evidence type="ECO:0000256" key="1">
    <source>
        <dbReference type="ARBA" id="ARBA00005417"/>
    </source>
</evidence>
<gene>
    <name evidence="8" type="ORF">H8K26_03145</name>
</gene>
<accession>A0ABR6XBX4</accession>
<dbReference type="RefSeq" id="WP_190477227.1">
    <property type="nucleotide sequence ID" value="NZ_JACOFT010000001.1"/>
</dbReference>
<dbReference type="Gene3D" id="3.40.50.300">
    <property type="entry name" value="P-loop containing nucleotide triphosphate hydrolases"/>
    <property type="match status" value="1"/>
</dbReference>
<keyword evidence="3" id="KW-0536">Nodulation</keyword>
<keyword evidence="4" id="KW-0472">Membrane</keyword>
<dbReference type="SUPFAM" id="SSF52540">
    <property type="entry name" value="P-loop containing nucleoside triphosphate hydrolases"/>
    <property type="match status" value="1"/>
</dbReference>
<evidence type="ECO:0000313" key="8">
    <source>
        <dbReference type="EMBL" id="MBC3810425.1"/>
    </source>
</evidence>
<evidence type="ECO:0000313" key="9">
    <source>
        <dbReference type="Proteomes" id="UP000637632"/>
    </source>
</evidence>
<comment type="caution">
    <text evidence="8">The sequence shown here is derived from an EMBL/GenBank/DDBJ whole genome shotgun (WGS) entry which is preliminary data.</text>
</comment>
<keyword evidence="2" id="KW-0813">Transport</keyword>
<evidence type="ECO:0000259" key="7">
    <source>
        <dbReference type="PROSITE" id="PS50893"/>
    </source>
</evidence>
<organism evidence="8 9">
    <name type="scientific">Undibacterium aquatile</name>
    <dbReference type="NCBI Taxonomy" id="1537398"/>
    <lineage>
        <taxon>Bacteria</taxon>
        <taxon>Pseudomonadati</taxon>
        <taxon>Pseudomonadota</taxon>
        <taxon>Betaproteobacteria</taxon>
        <taxon>Burkholderiales</taxon>
        <taxon>Oxalobacteraceae</taxon>
        <taxon>Undibacterium</taxon>
    </lineage>
</organism>